<accession>A0A533QD18</accession>
<dbReference type="EMBL" id="SULG01000015">
    <property type="protein sequence ID" value="TLD42647.1"/>
    <property type="molecule type" value="Genomic_DNA"/>
</dbReference>
<dbReference type="GO" id="GO:0003677">
    <property type="term" value="F:DNA binding"/>
    <property type="evidence" value="ECO:0007669"/>
    <property type="project" value="InterPro"/>
</dbReference>
<evidence type="ECO:0000256" key="1">
    <source>
        <dbReference type="SAM" id="MobiDB-lite"/>
    </source>
</evidence>
<gene>
    <name evidence="3" type="ORF">JETT_0990</name>
</gene>
<dbReference type="AlphaFoldDB" id="A0A533QD18"/>
<name>A0A533QD18_9BACT</name>
<evidence type="ECO:0000313" key="4">
    <source>
        <dbReference type="Proteomes" id="UP000319783"/>
    </source>
</evidence>
<comment type="caution">
    <text evidence="3">The sequence shown here is derived from an EMBL/GenBank/DDBJ whole genome shotgun (WGS) entry which is preliminary data.</text>
</comment>
<evidence type="ECO:0000259" key="2">
    <source>
        <dbReference type="Pfam" id="PF01548"/>
    </source>
</evidence>
<dbReference type="Pfam" id="PF01548">
    <property type="entry name" value="DEDD_Tnp_IS110"/>
    <property type="match status" value="1"/>
</dbReference>
<reference evidence="3 4" key="1">
    <citation type="submission" date="2019-04" db="EMBL/GenBank/DDBJ databases">
        <title>Genome of a novel bacterium Candidatus Jettenia ecosi reconstructed from metagenome of an anammox bioreactor.</title>
        <authorList>
            <person name="Mardanov A.V."/>
            <person name="Beletsky A.V."/>
            <person name="Ravin N.V."/>
            <person name="Botchkova E.A."/>
            <person name="Litti Y.V."/>
            <person name="Nozhevnikova A.N."/>
        </authorList>
    </citation>
    <scope>NUCLEOTIDE SEQUENCE [LARGE SCALE GENOMIC DNA]</scope>
    <source>
        <strain evidence="3">J2</strain>
    </source>
</reference>
<dbReference type="GO" id="GO:0004803">
    <property type="term" value="F:transposase activity"/>
    <property type="evidence" value="ECO:0007669"/>
    <property type="project" value="InterPro"/>
</dbReference>
<organism evidence="3 4">
    <name type="scientific">Candidatus Jettenia ecosi</name>
    <dbReference type="NCBI Taxonomy" id="2494326"/>
    <lineage>
        <taxon>Bacteria</taxon>
        <taxon>Pseudomonadati</taxon>
        <taxon>Planctomycetota</taxon>
        <taxon>Candidatus Brocadiia</taxon>
        <taxon>Candidatus Brocadiales</taxon>
        <taxon>Candidatus Brocadiaceae</taxon>
        <taxon>Candidatus Jettenia</taxon>
    </lineage>
</organism>
<protein>
    <submittedName>
        <fullName evidence="3">Mobile element protein</fullName>
    </submittedName>
</protein>
<dbReference type="GO" id="GO:0006313">
    <property type="term" value="P:DNA transposition"/>
    <property type="evidence" value="ECO:0007669"/>
    <property type="project" value="InterPro"/>
</dbReference>
<proteinExistence type="predicted"/>
<sequence>MHTKRVKEIRGNSPNKTDENDPWVIADIIELGNYLTVVVPEGTSAELRRLTQARERAIERRTMPEFLWVMKDIKTKTARYLLKQYPGPQDIAGLGCKGLEEVLKKISRGEIG</sequence>
<dbReference type="InterPro" id="IPR002525">
    <property type="entry name" value="Transp_IS110-like_N"/>
</dbReference>
<evidence type="ECO:0000313" key="3">
    <source>
        <dbReference type="EMBL" id="TLD42647.1"/>
    </source>
</evidence>
<feature type="domain" description="Transposase IS110-like N-terminal" evidence="2">
    <location>
        <begin position="2"/>
        <end position="62"/>
    </location>
</feature>
<dbReference type="Proteomes" id="UP000319783">
    <property type="component" value="Unassembled WGS sequence"/>
</dbReference>
<feature type="compositionally biased region" description="Basic and acidic residues" evidence="1">
    <location>
        <begin position="1"/>
        <end position="10"/>
    </location>
</feature>
<feature type="region of interest" description="Disordered" evidence="1">
    <location>
        <begin position="1"/>
        <end position="20"/>
    </location>
</feature>